<dbReference type="SMART" id="SM00448">
    <property type="entry name" value="REC"/>
    <property type="match status" value="1"/>
</dbReference>
<dbReference type="Proteomes" id="UP000198284">
    <property type="component" value="Unassembled WGS sequence"/>
</dbReference>
<dbReference type="PROSITE" id="PS50110">
    <property type="entry name" value="RESPONSE_REGULATORY"/>
    <property type="match status" value="1"/>
</dbReference>
<keyword evidence="4" id="KW-0808">Transferase</keyword>
<feature type="coiled-coil region" evidence="8">
    <location>
        <begin position="162"/>
        <end position="196"/>
    </location>
</feature>
<dbReference type="Pfam" id="PF02518">
    <property type="entry name" value="HATPase_c"/>
    <property type="match status" value="2"/>
</dbReference>
<dbReference type="PROSITE" id="PS50109">
    <property type="entry name" value="HIS_KIN"/>
    <property type="match status" value="1"/>
</dbReference>
<reference evidence="12 13" key="1">
    <citation type="submission" date="2017-06" db="EMBL/GenBank/DDBJ databases">
        <authorList>
            <person name="Kim H.J."/>
            <person name="Triplett B.A."/>
        </authorList>
    </citation>
    <scope>NUCLEOTIDE SEQUENCE [LARGE SCALE GENOMIC DNA]</scope>
    <source>
        <strain evidence="12 13">U15</strain>
    </source>
</reference>
<dbReference type="Pfam" id="PF00072">
    <property type="entry name" value="Response_reg"/>
    <property type="match status" value="1"/>
</dbReference>
<dbReference type="FunFam" id="1.10.287.130:FF:000001">
    <property type="entry name" value="Two-component sensor histidine kinase"/>
    <property type="match status" value="1"/>
</dbReference>
<dbReference type="RefSeq" id="WP_089399881.1">
    <property type="nucleotide sequence ID" value="NZ_FZOT01000008.1"/>
</dbReference>
<dbReference type="CDD" id="cd16922">
    <property type="entry name" value="HATPase_EvgS-ArcB-TorS-like"/>
    <property type="match status" value="1"/>
</dbReference>
<dbReference type="SMART" id="SM00387">
    <property type="entry name" value="HATPase_c"/>
    <property type="match status" value="2"/>
</dbReference>
<dbReference type="GO" id="GO:0000155">
    <property type="term" value="F:phosphorelay sensor kinase activity"/>
    <property type="evidence" value="ECO:0007669"/>
    <property type="project" value="InterPro"/>
</dbReference>
<evidence type="ECO:0000256" key="5">
    <source>
        <dbReference type="ARBA" id="ARBA00022777"/>
    </source>
</evidence>
<dbReference type="InterPro" id="IPR005467">
    <property type="entry name" value="His_kinase_dom"/>
</dbReference>
<dbReference type="InterPro" id="IPR036890">
    <property type="entry name" value="HATPase_C_sf"/>
</dbReference>
<sequence>MALRLLTLRIDGELDVVASRQRARQIAGLCGFGAQDQTRIATSVSELARNVYNYAGRGRIEFSVEGVTTPQVLMISIEDQGPGIPHLDLVLSGRYQSSTGMGLGLIGARRLMDQCEIDTAPGKGTTILLKKLLPAGAPLITARMAGDFGAQLASGSQAGATLAELQQQNQELLSTLAELKARQDEMLQLTRELEDTNRGVVALYAELDEKADHLRRADEMKSRFLSNMSHEFRTPLSSIRALCKLLLDRVDGELTGEQEKQIQFILKGSESLSELVNDLLDLAKIEAGKIEVRPSRFDVAEMFSALRGMLRPLLVTETVRLVFDEPEGVGSIHTDEAKVSQILRNFISNALKFTETGEVRVSAAALPDEEAVRFTVRDTGLGIAPENHQVIFEEFSQVENRLQQRVKGTGLGLPLCRKLAHLLGGRIELESELGTGSAFSVVLPLRLQQDEPAWQALPSQAEDDGRLPLLIVEDNRQTSLMYEKYLEETEFRPVTVRSVWEAEQAWGTLSPAAVLLDIHLGSEDTWRWLNKLKMDPQRRQVPVIIATEVDDQHKGYTLGADAYFVKPLFREDLLGALRRLTGSESGEAPQQNVNDTMQSNRYDVKPS</sequence>
<evidence type="ECO:0000256" key="6">
    <source>
        <dbReference type="ARBA" id="ARBA00023012"/>
    </source>
</evidence>
<dbReference type="Pfam" id="PF00512">
    <property type="entry name" value="HisKA"/>
    <property type="match status" value="1"/>
</dbReference>
<dbReference type="InterPro" id="IPR001789">
    <property type="entry name" value="Sig_transdc_resp-reg_receiver"/>
</dbReference>
<dbReference type="InterPro" id="IPR003594">
    <property type="entry name" value="HATPase_dom"/>
</dbReference>
<dbReference type="AlphaFoldDB" id="A0A239I5E3"/>
<evidence type="ECO:0000256" key="8">
    <source>
        <dbReference type="SAM" id="Coils"/>
    </source>
</evidence>
<keyword evidence="13" id="KW-1185">Reference proteome</keyword>
<dbReference type="InterPro" id="IPR004358">
    <property type="entry name" value="Sig_transdc_His_kin-like_C"/>
</dbReference>
<feature type="domain" description="Response regulatory" evidence="11">
    <location>
        <begin position="468"/>
        <end position="581"/>
    </location>
</feature>
<feature type="domain" description="Histidine kinase" evidence="10">
    <location>
        <begin position="227"/>
        <end position="447"/>
    </location>
</feature>
<evidence type="ECO:0000313" key="13">
    <source>
        <dbReference type="Proteomes" id="UP000198284"/>
    </source>
</evidence>
<evidence type="ECO:0000259" key="11">
    <source>
        <dbReference type="PROSITE" id="PS50110"/>
    </source>
</evidence>
<dbReference type="PANTHER" id="PTHR43711">
    <property type="entry name" value="TWO-COMPONENT HISTIDINE KINASE"/>
    <property type="match status" value="1"/>
</dbReference>
<keyword evidence="6" id="KW-0902">Two-component regulatory system</keyword>
<dbReference type="CDD" id="cd00082">
    <property type="entry name" value="HisKA"/>
    <property type="match status" value="1"/>
</dbReference>
<dbReference type="InterPro" id="IPR003661">
    <property type="entry name" value="HisK_dim/P_dom"/>
</dbReference>
<dbReference type="OrthoDB" id="9810730at2"/>
<feature type="region of interest" description="Disordered" evidence="9">
    <location>
        <begin position="582"/>
        <end position="607"/>
    </location>
</feature>
<dbReference type="SUPFAM" id="SSF55874">
    <property type="entry name" value="ATPase domain of HSP90 chaperone/DNA topoisomerase II/histidine kinase"/>
    <property type="match status" value="2"/>
</dbReference>
<keyword evidence="3 7" id="KW-0597">Phosphoprotein</keyword>
<dbReference type="Gene3D" id="3.30.565.10">
    <property type="entry name" value="Histidine kinase-like ATPase, C-terminal domain"/>
    <property type="match status" value="2"/>
</dbReference>
<keyword evidence="5 12" id="KW-0418">Kinase</keyword>
<dbReference type="SMART" id="SM00388">
    <property type="entry name" value="HisKA"/>
    <property type="match status" value="1"/>
</dbReference>
<evidence type="ECO:0000256" key="4">
    <source>
        <dbReference type="ARBA" id="ARBA00022679"/>
    </source>
</evidence>
<accession>A0A239I5E3</accession>
<dbReference type="EC" id="2.7.13.3" evidence="2"/>
<evidence type="ECO:0000256" key="7">
    <source>
        <dbReference type="PROSITE-ProRule" id="PRU00169"/>
    </source>
</evidence>
<proteinExistence type="predicted"/>
<name>A0A239I5E3_9BURK</name>
<dbReference type="PANTHER" id="PTHR43711:SF31">
    <property type="entry name" value="HISTIDINE KINASE"/>
    <property type="match status" value="1"/>
</dbReference>
<dbReference type="InterPro" id="IPR050736">
    <property type="entry name" value="Sensor_HK_Regulatory"/>
</dbReference>
<dbReference type="SUPFAM" id="SSF52172">
    <property type="entry name" value="CheY-like"/>
    <property type="match status" value="1"/>
</dbReference>
<dbReference type="SUPFAM" id="SSF47384">
    <property type="entry name" value="Homodimeric domain of signal transducing histidine kinase"/>
    <property type="match status" value="1"/>
</dbReference>
<dbReference type="Gene3D" id="3.40.50.2300">
    <property type="match status" value="1"/>
</dbReference>
<evidence type="ECO:0000256" key="9">
    <source>
        <dbReference type="SAM" id="MobiDB-lite"/>
    </source>
</evidence>
<evidence type="ECO:0000256" key="3">
    <source>
        <dbReference type="ARBA" id="ARBA00022553"/>
    </source>
</evidence>
<evidence type="ECO:0000256" key="1">
    <source>
        <dbReference type="ARBA" id="ARBA00000085"/>
    </source>
</evidence>
<keyword evidence="8" id="KW-0175">Coiled coil</keyword>
<evidence type="ECO:0000313" key="12">
    <source>
        <dbReference type="EMBL" id="SNS88293.1"/>
    </source>
</evidence>
<gene>
    <name evidence="12" type="ORF">SAMN06265795_108110</name>
</gene>
<comment type="catalytic activity">
    <reaction evidence="1">
        <text>ATP + protein L-histidine = ADP + protein N-phospho-L-histidine.</text>
        <dbReference type="EC" id="2.7.13.3"/>
    </reaction>
</comment>
<dbReference type="InterPro" id="IPR011006">
    <property type="entry name" value="CheY-like_superfamily"/>
</dbReference>
<dbReference type="CDD" id="cd16934">
    <property type="entry name" value="HATPase_RsbT-like"/>
    <property type="match status" value="1"/>
</dbReference>
<protein>
    <recommendedName>
        <fullName evidence="2">histidine kinase</fullName>
        <ecNumber evidence="2">2.7.13.3</ecNumber>
    </recommendedName>
</protein>
<dbReference type="CDD" id="cd00156">
    <property type="entry name" value="REC"/>
    <property type="match status" value="1"/>
</dbReference>
<evidence type="ECO:0000256" key="2">
    <source>
        <dbReference type="ARBA" id="ARBA00012438"/>
    </source>
</evidence>
<dbReference type="InterPro" id="IPR036097">
    <property type="entry name" value="HisK_dim/P_sf"/>
</dbReference>
<feature type="modified residue" description="4-aspartylphosphate" evidence="7">
    <location>
        <position position="517"/>
    </location>
</feature>
<evidence type="ECO:0000259" key="10">
    <source>
        <dbReference type="PROSITE" id="PS50109"/>
    </source>
</evidence>
<organism evidence="12 13">
    <name type="scientific">Noviherbaspirillum humi</name>
    <dbReference type="NCBI Taxonomy" id="1688639"/>
    <lineage>
        <taxon>Bacteria</taxon>
        <taxon>Pseudomonadati</taxon>
        <taxon>Pseudomonadota</taxon>
        <taxon>Betaproteobacteria</taxon>
        <taxon>Burkholderiales</taxon>
        <taxon>Oxalobacteraceae</taxon>
        <taxon>Noviherbaspirillum</taxon>
    </lineage>
</organism>
<dbReference type="EMBL" id="FZOT01000008">
    <property type="protein sequence ID" value="SNS88293.1"/>
    <property type="molecule type" value="Genomic_DNA"/>
</dbReference>
<feature type="compositionally biased region" description="Polar residues" evidence="9">
    <location>
        <begin position="582"/>
        <end position="601"/>
    </location>
</feature>
<dbReference type="PRINTS" id="PR00344">
    <property type="entry name" value="BCTRLSENSOR"/>
</dbReference>
<dbReference type="Gene3D" id="1.10.287.130">
    <property type="match status" value="1"/>
</dbReference>